<sequence>MENITPANPSRRGPEVEGNIKVVDNKGSQPINPEPSKKVSFETLKNPHTANMPASGNVEIRAQGTVHATVHGSATVYGPATVHGPTMFEPREHPRSVLKKTSTLRNIQADIRIGLRELPRPLRKAFSTFLDDVVFEDDVIEQFEHLRSNIQLRQRSAQEFLSSVGSLLGEDDVDTDFNDAGNPMTDDTGLPELLEEAMVPSLKDERTKVEIMEQIRRLRNNPQLRQRTASEILDVLALEDKEGGPGNSPANDSGQEDRLPTSAPVEGSHSTEGLPPRSNERSLSGGDARNDHSLAVNDTPVVQPPDSPEKFFDWATYKDHQLDAKQDILENKHLVTLALYESVKVNVEAGGFNIGLEGFAKLIRNWLHKEDLLAFYRSLPRIILLPLGDGDGHVDRQRLEKLDIELFDSSKFNGSDRRLTSITYGDSKYGTITVFELTKGDDGTPKTIRPKAAMREVPKIILKKMAEGIKGGSKTMLTMPHHKIWEVTEQIKIKMRKLPVLKPDLRTIDNHNRDDSIGDALKDALSIDDETRSSRVITTVPQMIAMLHHKTELIENIESTHVTTPVIEGENLPWVRMVDAPDLNGYAHNGAGFYVIVMGPANGKWMEAKLEWK</sequence>
<protein>
    <submittedName>
        <fullName evidence="2">Uncharacterized protein</fullName>
    </submittedName>
</protein>
<keyword evidence="3" id="KW-1185">Reference proteome</keyword>
<dbReference type="AlphaFoldDB" id="A0A0F7TJG4"/>
<evidence type="ECO:0000313" key="3">
    <source>
        <dbReference type="Proteomes" id="UP000042958"/>
    </source>
</evidence>
<feature type="region of interest" description="Disordered" evidence="1">
    <location>
        <begin position="1"/>
        <end position="40"/>
    </location>
</feature>
<accession>A0A0F7TJG4</accession>
<organism evidence="2 3">
    <name type="scientific">Penicillium brasilianum</name>
    <dbReference type="NCBI Taxonomy" id="104259"/>
    <lineage>
        <taxon>Eukaryota</taxon>
        <taxon>Fungi</taxon>
        <taxon>Dikarya</taxon>
        <taxon>Ascomycota</taxon>
        <taxon>Pezizomycotina</taxon>
        <taxon>Eurotiomycetes</taxon>
        <taxon>Eurotiomycetidae</taxon>
        <taxon>Eurotiales</taxon>
        <taxon>Aspergillaceae</taxon>
        <taxon>Penicillium</taxon>
    </lineage>
</organism>
<dbReference type="EMBL" id="CDHK01000002">
    <property type="protein sequence ID" value="CEJ56729.1"/>
    <property type="molecule type" value="Genomic_DNA"/>
</dbReference>
<proteinExistence type="predicted"/>
<gene>
    <name evidence="2" type="ORF">PMG11_02927</name>
</gene>
<reference evidence="3" key="1">
    <citation type="journal article" date="2015" name="Genome Announc.">
        <title>Draft genome sequence of the fungus Penicillium brasilianum MG11.</title>
        <authorList>
            <person name="Horn F."/>
            <person name="Linde J."/>
            <person name="Mattern D.J."/>
            <person name="Walther G."/>
            <person name="Guthke R."/>
            <person name="Brakhage A.A."/>
            <person name="Valiante V."/>
        </authorList>
    </citation>
    <scope>NUCLEOTIDE SEQUENCE [LARGE SCALE GENOMIC DNA]</scope>
    <source>
        <strain evidence="3">MG11</strain>
    </source>
</reference>
<evidence type="ECO:0000256" key="1">
    <source>
        <dbReference type="SAM" id="MobiDB-lite"/>
    </source>
</evidence>
<dbReference type="OrthoDB" id="5334363at2759"/>
<dbReference type="Proteomes" id="UP000042958">
    <property type="component" value="Unassembled WGS sequence"/>
</dbReference>
<name>A0A0F7TJG4_PENBI</name>
<feature type="region of interest" description="Disordered" evidence="1">
    <location>
        <begin position="240"/>
        <end position="307"/>
    </location>
</feature>
<evidence type="ECO:0000313" key="2">
    <source>
        <dbReference type="EMBL" id="CEJ56729.1"/>
    </source>
</evidence>